<comment type="caution">
    <text evidence="1">The sequence shown here is derived from an EMBL/GenBank/DDBJ whole genome shotgun (WGS) entry which is preliminary data.</text>
</comment>
<proteinExistence type="predicted"/>
<keyword evidence="2" id="KW-1185">Reference proteome</keyword>
<accession>A0A225UBS7</accession>
<gene>
    <name evidence="1" type="ORF">PHMEG_00041257</name>
</gene>
<evidence type="ECO:0000313" key="2">
    <source>
        <dbReference type="Proteomes" id="UP000198211"/>
    </source>
</evidence>
<name>A0A225UBS7_9STRA</name>
<dbReference type="EMBL" id="NBNE01022590">
    <property type="protein sequence ID" value="OWY90564.1"/>
    <property type="molecule type" value="Genomic_DNA"/>
</dbReference>
<dbReference type="Proteomes" id="UP000198211">
    <property type="component" value="Unassembled WGS sequence"/>
</dbReference>
<reference evidence="2" key="1">
    <citation type="submission" date="2017-03" db="EMBL/GenBank/DDBJ databases">
        <title>Phytopthora megakarya and P. palmivora, two closely related causual agents of cacao black pod achieved similar genome size and gene model numbers by different mechanisms.</title>
        <authorList>
            <person name="Ali S."/>
            <person name="Shao J."/>
            <person name="Larry D.J."/>
            <person name="Kronmiller B."/>
            <person name="Shen D."/>
            <person name="Strem M.D."/>
            <person name="Melnick R.L."/>
            <person name="Guiltinan M.J."/>
            <person name="Tyler B.M."/>
            <person name="Meinhardt L.W."/>
            <person name="Bailey B.A."/>
        </authorList>
    </citation>
    <scope>NUCLEOTIDE SEQUENCE [LARGE SCALE GENOMIC DNA]</scope>
    <source>
        <strain evidence="2">zdho120</strain>
    </source>
</reference>
<protein>
    <submittedName>
        <fullName evidence="1">Uncharacterized protein</fullName>
    </submittedName>
</protein>
<sequence>MASNNPFGTRQVCTYFYKAINDAQVDPTAYFRCKCSVVRKQAPWSRYNNLFDLFDYVLKRHPDFVATLMDSGINTAKLVSWRLSPRRSSTVFSTTLQ</sequence>
<organism evidence="1 2">
    <name type="scientific">Phytophthora megakarya</name>
    <dbReference type="NCBI Taxonomy" id="4795"/>
    <lineage>
        <taxon>Eukaryota</taxon>
        <taxon>Sar</taxon>
        <taxon>Stramenopiles</taxon>
        <taxon>Oomycota</taxon>
        <taxon>Peronosporomycetes</taxon>
        <taxon>Peronosporales</taxon>
        <taxon>Peronosporaceae</taxon>
        <taxon>Phytophthora</taxon>
    </lineage>
</organism>
<dbReference type="OrthoDB" id="107117at2759"/>
<dbReference type="AlphaFoldDB" id="A0A225UBS7"/>
<evidence type="ECO:0000313" key="1">
    <source>
        <dbReference type="EMBL" id="OWY90564.1"/>
    </source>
</evidence>